<dbReference type="AlphaFoldDB" id="A0A140D979"/>
<feature type="signal peptide" evidence="1">
    <location>
        <begin position="1"/>
        <end position="21"/>
    </location>
</feature>
<dbReference type="Proteomes" id="UP000295506">
    <property type="component" value="Unassembled WGS sequence"/>
</dbReference>
<dbReference type="Proteomes" id="UP000055611">
    <property type="component" value="Chromosome"/>
</dbReference>
<organism evidence="3 5">
    <name type="scientific">Pseudodesulfovibrio indicus</name>
    <dbReference type="NCBI Taxonomy" id="1716143"/>
    <lineage>
        <taxon>Bacteria</taxon>
        <taxon>Pseudomonadati</taxon>
        <taxon>Thermodesulfobacteriota</taxon>
        <taxon>Desulfovibrionia</taxon>
        <taxon>Desulfovibrionales</taxon>
        <taxon>Desulfovibrionaceae</taxon>
    </lineage>
</organism>
<accession>A0A140D979</accession>
<evidence type="ECO:0000313" key="3">
    <source>
        <dbReference type="EMBL" id="TDT86298.1"/>
    </source>
</evidence>
<dbReference type="OrthoDB" id="5456013at2"/>
<protein>
    <submittedName>
        <fullName evidence="3">Uncharacterized protein</fullName>
    </submittedName>
</protein>
<dbReference type="RefSeq" id="WP_066799159.1">
    <property type="nucleotide sequence ID" value="NZ_CP014206.1"/>
</dbReference>
<dbReference type="EMBL" id="CP014206">
    <property type="protein sequence ID" value="AMK09746.1"/>
    <property type="molecule type" value="Genomic_DNA"/>
</dbReference>
<feature type="chain" id="PRO_5044548683" evidence="1">
    <location>
        <begin position="22"/>
        <end position="200"/>
    </location>
</feature>
<reference evidence="3 5" key="2">
    <citation type="submission" date="2019-03" db="EMBL/GenBank/DDBJ databases">
        <title>Genomic Encyclopedia of Type Strains, Phase IV (KMG-IV): sequencing the most valuable type-strain genomes for metagenomic binning, comparative biology and taxonomic classification.</title>
        <authorList>
            <person name="Goeker M."/>
        </authorList>
    </citation>
    <scope>NUCLEOTIDE SEQUENCE [LARGE SCALE GENOMIC DNA]</scope>
    <source>
        <strain evidence="3 5">DSM 101483</strain>
    </source>
</reference>
<evidence type="ECO:0000313" key="2">
    <source>
        <dbReference type="EMBL" id="AMK09746.1"/>
    </source>
</evidence>
<dbReference type="KEGG" id="dej:AWY79_00800"/>
<name>A0A140D979_9BACT</name>
<reference evidence="2 4" key="1">
    <citation type="journal article" date="2016" name="Front. Microbiol.">
        <title>Genome Sequence of the Piezophilic, Mesophilic Sulfate-Reducing Bacterium Desulfovibrio indicus J2T.</title>
        <authorList>
            <person name="Cao J."/>
            <person name="Maignien L."/>
            <person name="Shao Z."/>
            <person name="Alain K."/>
            <person name="Jebbar M."/>
        </authorList>
    </citation>
    <scope>NUCLEOTIDE SEQUENCE [LARGE SCALE GENOMIC DNA]</scope>
    <source>
        <strain evidence="2 4">J2</strain>
    </source>
</reference>
<gene>
    <name evidence="2" type="ORF">AWY79_00800</name>
    <name evidence="3" type="ORF">EDC59_11464</name>
</gene>
<evidence type="ECO:0000313" key="5">
    <source>
        <dbReference type="Proteomes" id="UP000295506"/>
    </source>
</evidence>
<keyword evidence="1" id="KW-0732">Signal</keyword>
<evidence type="ECO:0000256" key="1">
    <source>
        <dbReference type="SAM" id="SignalP"/>
    </source>
</evidence>
<sequence>MKRACMTIAVLALLCATPALAAKGFPTTLAGFTLGEQVEGYKGYCQMDRAIPVSDAPFLSEALIRPDALPGVRGGSLSYGNCKDKGRLVRIKLKFHDRGQGFFNKLYDRYEEDFGKPDRYIGDAFKNVIAWEWEFTNDKGETVSLVLMWSRDNEIRPGVSIKMTQETLMEREAECYRAENAIEESTTRTRVHSLDTYVPR</sequence>
<proteinExistence type="predicted"/>
<dbReference type="EMBL" id="SOBK01000014">
    <property type="protein sequence ID" value="TDT86298.1"/>
    <property type="molecule type" value="Genomic_DNA"/>
</dbReference>
<evidence type="ECO:0000313" key="4">
    <source>
        <dbReference type="Proteomes" id="UP000055611"/>
    </source>
</evidence>
<keyword evidence="4" id="KW-1185">Reference proteome</keyword>